<proteinExistence type="predicted"/>
<evidence type="ECO:0000256" key="1">
    <source>
        <dbReference type="ARBA" id="ARBA00022801"/>
    </source>
</evidence>
<gene>
    <name evidence="2" type="ORF">SBF1_2330018</name>
</gene>
<dbReference type="InterPro" id="IPR021229">
    <property type="entry name" value="DUF2800"/>
</dbReference>
<dbReference type="Pfam" id="PF10926">
    <property type="entry name" value="DUF2800"/>
    <property type="match status" value="1"/>
</dbReference>
<dbReference type="OrthoDB" id="9766061at2"/>
<evidence type="ECO:0000313" key="3">
    <source>
        <dbReference type="Proteomes" id="UP000238916"/>
    </source>
</evidence>
<reference evidence="3" key="1">
    <citation type="submission" date="2018-02" db="EMBL/GenBank/DDBJ databases">
        <authorList>
            <person name="Hausmann B."/>
        </authorList>
    </citation>
    <scope>NUCLEOTIDE SEQUENCE [LARGE SCALE GENOMIC DNA]</scope>
    <source>
        <strain evidence="3">Peat soil MAG SbF1</strain>
    </source>
</reference>
<dbReference type="Proteomes" id="UP000238916">
    <property type="component" value="Unassembled WGS sequence"/>
</dbReference>
<dbReference type="GO" id="GO:0016787">
    <property type="term" value="F:hydrolase activity"/>
    <property type="evidence" value="ECO:0007669"/>
    <property type="project" value="UniProtKB-KW"/>
</dbReference>
<dbReference type="AlphaFoldDB" id="A0A2U3KM91"/>
<evidence type="ECO:0008006" key="4">
    <source>
        <dbReference type="Google" id="ProtNLM"/>
    </source>
</evidence>
<keyword evidence="1" id="KW-0378">Hydrolase</keyword>
<dbReference type="EMBL" id="OMOF01000150">
    <property type="protein sequence ID" value="SPF40783.1"/>
    <property type="molecule type" value="Genomic_DNA"/>
</dbReference>
<organism evidence="2 3">
    <name type="scientific">Candidatus Desulfosporosinus infrequens</name>
    <dbReference type="NCBI Taxonomy" id="2043169"/>
    <lineage>
        <taxon>Bacteria</taxon>
        <taxon>Bacillati</taxon>
        <taxon>Bacillota</taxon>
        <taxon>Clostridia</taxon>
        <taxon>Eubacteriales</taxon>
        <taxon>Desulfitobacteriaceae</taxon>
        <taxon>Desulfosporosinus</taxon>
    </lineage>
</organism>
<protein>
    <recommendedName>
        <fullName evidence="4">DUF2800 domain-containing protein</fullName>
    </recommendedName>
</protein>
<name>A0A2U3KM91_9FIRM</name>
<accession>A0A2U3KM91</accession>
<dbReference type="Gene3D" id="3.90.320.10">
    <property type="match status" value="1"/>
</dbReference>
<evidence type="ECO:0000313" key="2">
    <source>
        <dbReference type="EMBL" id="SPF40783.1"/>
    </source>
</evidence>
<sequence length="376" mass="42102">MAEHALLSASSAHRWLHCQPSARLEEKFENETSEAAKEGTAAHALAEYKLRDLKTKKPKSTYDSPELERITDVYTLYARELIAEAVKRTPDASVLVEQKLDYSHLAPEGFGTADLLIVSNGILDVVDAKFGRNRVFAENNPQLKLYALGALDMFGFLYDIKTVRMTICQPRLDHISSFELSVDELIDWAETELKPLAALAFKGEGEFIAGDHCKYCRARSQCRARADANLELAKLDFKKPDLLTDEEMAGVLVQVNELEAWAKDVWVYAEKAAINQSKRWPGYKLITVKGKRKYTDEAQIAERVLAAGDYKEEDIYTVDLIGITAMTHLLGQKQFTSLLSDLCVAPPSRPGLAVESDKRKEWNPIDAAKADFEDGL</sequence>
<dbReference type="InterPro" id="IPR011604">
    <property type="entry name" value="PDDEXK-like_dom_sf"/>
</dbReference>